<accession>A0A518ASP9</accession>
<gene>
    <name evidence="2" type="ORF">Pan181_39810</name>
</gene>
<evidence type="ECO:0008006" key="4">
    <source>
        <dbReference type="Google" id="ProtNLM"/>
    </source>
</evidence>
<evidence type="ECO:0000256" key="1">
    <source>
        <dbReference type="SAM" id="SignalP"/>
    </source>
</evidence>
<sequence length="86" mass="9870" precursor="true">MKRLVTFAVLLALSTSVQAAPPQSFSPPAYTAPPIVAPYPQYPAQPMQVQPTPTFRWGWFGADYYRPATIKQRDYNGGYRQWGYRW</sequence>
<organism evidence="2 3">
    <name type="scientific">Aeoliella mucimassa</name>
    <dbReference type="NCBI Taxonomy" id="2527972"/>
    <lineage>
        <taxon>Bacteria</taxon>
        <taxon>Pseudomonadati</taxon>
        <taxon>Planctomycetota</taxon>
        <taxon>Planctomycetia</taxon>
        <taxon>Pirellulales</taxon>
        <taxon>Lacipirellulaceae</taxon>
        <taxon>Aeoliella</taxon>
    </lineage>
</organism>
<dbReference type="KEGG" id="amuc:Pan181_39810"/>
<reference evidence="2 3" key="1">
    <citation type="submission" date="2019-02" db="EMBL/GenBank/DDBJ databases">
        <title>Deep-cultivation of Planctomycetes and their phenomic and genomic characterization uncovers novel biology.</title>
        <authorList>
            <person name="Wiegand S."/>
            <person name="Jogler M."/>
            <person name="Boedeker C."/>
            <person name="Pinto D."/>
            <person name="Vollmers J."/>
            <person name="Rivas-Marin E."/>
            <person name="Kohn T."/>
            <person name="Peeters S.H."/>
            <person name="Heuer A."/>
            <person name="Rast P."/>
            <person name="Oberbeckmann S."/>
            <person name="Bunk B."/>
            <person name="Jeske O."/>
            <person name="Meyerdierks A."/>
            <person name="Storesund J.E."/>
            <person name="Kallscheuer N."/>
            <person name="Luecker S."/>
            <person name="Lage O.M."/>
            <person name="Pohl T."/>
            <person name="Merkel B.J."/>
            <person name="Hornburger P."/>
            <person name="Mueller R.-W."/>
            <person name="Bruemmer F."/>
            <person name="Labrenz M."/>
            <person name="Spormann A.M."/>
            <person name="Op den Camp H."/>
            <person name="Overmann J."/>
            <person name="Amann R."/>
            <person name="Jetten M.S.M."/>
            <person name="Mascher T."/>
            <person name="Medema M.H."/>
            <person name="Devos D.P."/>
            <person name="Kaster A.-K."/>
            <person name="Ovreas L."/>
            <person name="Rohde M."/>
            <person name="Galperin M.Y."/>
            <person name="Jogler C."/>
        </authorList>
    </citation>
    <scope>NUCLEOTIDE SEQUENCE [LARGE SCALE GENOMIC DNA]</scope>
    <source>
        <strain evidence="2 3">Pan181</strain>
    </source>
</reference>
<evidence type="ECO:0000313" key="2">
    <source>
        <dbReference type="EMBL" id="QDU57759.1"/>
    </source>
</evidence>
<evidence type="ECO:0000313" key="3">
    <source>
        <dbReference type="Proteomes" id="UP000315750"/>
    </source>
</evidence>
<dbReference type="RefSeq" id="WP_145249107.1">
    <property type="nucleotide sequence ID" value="NZ_CP036278.1"/>
</dbReference>
<dbReference type="AlphaFoldDB" id="A0A518ASP9"/>
<protein>
    <recommendedName>
        <fullName evidence="4">YXWGXW repeat (2 copies)</fullName>
    </recommendedName>
</protein>
<name>A0A518ASP9_9BACT</name>
<dbReference type="Proteomes" id="UP000315750">
    <property type="component" value="Chromosome"/>
</dbReference>
<proteinExistence type="predicted"/>
<dbReference type="EMBL" id="CP036278">
    <property type="protein sequence ID" value="QDU57759.1"/>
    <property type="molecule type" value="Genomic_DNA"/>
</dbReference>
<keyword evidence="1" id="KW-0732">Signal</keyword>
<feature type="chain" id="PRO_5021952267" description="YXWGXW repeat (2 copies)" evidence="1">
    <location>
        <begin position="20"/>
        <end position="86"/>
    </location>
</feature>
<keyword evidence="3" id="KW-1185">Reference proteome</keyword>
<feature type="signal peptide" evidence="1">
    <location>
        <begin position="1"/>
        <end position="19"/>
    </location>
</feature>